<keyword evidence="2" id="KW-0539">Nucleus</keyword>
<dbReference type="InterPro" id="IPR036047">
    <property type="entry name" value="F-box-like_dom_sf"/>
</dbReference>
<dbReference type="CDD" id="cd22151">
    <property type="entry name" value="F-box_AtGID2-like"/>
    <property type="match status" value="1"/>
</dbReference>
<evidence type="ECO:0000259" key="3">
    <source>
        <dbReference type="PROSITE" id="PS50181"/>
    </source>
</evidence>
<dbReference type="AlphaFoldDB" id="A0A8K0H8J8"/>
<sequence length="237" mass="28064">MASEFPFTVPAELDSALRLKTVQYLVTKRPWLDLYGINVRPVAPVGSASRKPFVDPALIHRCLPDELLFEVFARMTPYDLGRASCVCRKWRYTVRNPVFWRNSCLKAWQVSGVVENYKVLQSKYEGSWRKMWLLRPRVRTDGLYVSRNTYIRAGVAEWKVTNPVHVVCYFRYMRFFPSGRFLYKVRIAEFSWCIRIWIEDDHVSVIDCFNLLFNLLLSEFISKIKDVAKCMNFRHLR</sequence>
<dbReference type="Pfam" id="PF19270">
    <property type="entry name" value="FBO_C"/>
    <property type="match status" value="1"/>
</dbReference>
<evidence type="ECO:0000313" key="5">
    <source>
        <dbReference type="Proteomes" id="UP000796880"/>
    </source>
</evidence>
<comment type="function">
    <text evidence="2">Acts as a component of a SCF E3 ubiquitin ligase complexes.</text>
</comment>
<dbReference type="InterPro" id="IPR045464">
    <property type="entry name" value="Hrt3/FBXO9_C"/>
</dbReference>
<name>A0A8K0H8J8_9ROSA</name>
<feature type="domain" description="F-box" evidence="3">
    <location>
        <begin position="57"/>
        <end position="103"/>
    </location>
</feature>
<comment type="subunit">
    <text evidence="2">Component of the SCF-type E3 ligase complex.</text>
</comment>
<organism evidence="4 5">
    <name type="scientific">Rhamnella rubrinervis</name>
    <dbReference type="NCBI Taxonomy" id="2594499"/>
    <lineage>
        <taxon>Eukaryota</taxon>
        <taxon>Viridiplantae</taxon>
        <taxon>Streptophyta</taxon>
        <taxon>Embryophyta</taxon>
        <taxon>Tracheophyta</taxon>
        <taxon>Spermatophyta</taxon>
        <taxon>Magnoliopsida</taxon>
        <taxon>eudicotyledons</taxon>
        <taxon>Gunneridae</taxon>
        <taxon>Pentapetalae</taxon>
        <taxon>rosids</taxon>
        <taxon>fabids</taxon>
        <taxon>Rosales</taxon>
        <taxon>Rhamnaceae</taxon>
        <taxon>rhamnoid group</taxon>
        <taxon>Rhamneae</taxon>
        <taxon>Rhamnella</taxon>
    </lineage>
</organism>
<dbReference type="GO" id="GO:0005634">
    <property type="term" value="C:nucleus"/>
    <property type="evidence" value="ECO:0007669"/>
    <property type="project" value="UniProtKB-SubCell"/>
</dbReference>
<keyword evidence="1 2" id="KW-0833">Ubl conjugation pathway</keyword>
<dbReference type="GO" id="GO:0016567">
    <property type="term" value="P:protein ubiquitination"/>
    <property type="evidence" value="ECO:0007669"/>
    <property type="project" value="UniProtKB-UniRule"/>
</dbReference>
<dbReference type="GO" id="GO:0005737">
    <property type="term" value="C:cytoplasm"/>
    <property type="evidence" value="ECO:0007669"/>
    <property type="project" value="TreeGrafter"/>
</dbReference>
<dbReference type="InterPro" id="IPR001810">
    <property type="entry name" value="F-box_dom"/>
</dbReference>
<reference evidence="4" key="1">
    <citation type="submission" date="2020-03" db="EMBL/GenBank/DDBJ databases">
        <title>A high-quality chromosome-level genome assembly of a woody plant with both climbing and erect habits, Rhamnella rubrinervis.</title>
        <authorList>
            <person name="Lu Z."/>
            <person name="Yang Y."/>
            <person name="Zhu X."/>
            <person name="Sun Y."/>
        </authorList>
    </citation>
    <scope>NUCLEOTIDE SEQUENCE</scope>
    <source>
        <strain evidence="4">BYM</strain>
        <tissue evidence="4">Leaf</tissue>
    </source>
</reference>
<gene>
    <name evidence="4" type="ORF">FNV43_RR12811</name>
</gene>
<evidence type="ECO:0000256" key="2">
    <source>
        <dbReference type="RuleBase" id="RU369085"/>
    </source>
</evidence>
<comment type="pathway">
    <text evidence="2">Protein modification; protein ubiquitination.</text>
</comment>
<comment type="subcellular location">
    <subcellularLocation>
        <location evidence="2">Nucleus</location>
    </subcellularLocation>
</comment>
<dbReference type="PANTHER" id="PTHR12874:SF9">
    <property type="entry name" value="F-BOX ONLY PROTEIN 48"/>
    <property type="match status" value="1"/>
</dbReference>
<protein>
    <recommendedName>
        <fullName evidence="2">F-box protein</fullName>
    </recommendedName>
</protein>
<accession>A0A8K0H8J8</accession>
<dbReference type="OrthoDB" id="2117972at2759"/>
<dbReference type="FunFam" id="1.20.1280.50:FF:000045">
    <property type="entry name" value="F-box protein 7"/>
    <property type="match status" value="1"/>
</dbReference>
<dbReference type="SMART" id="SM00256">
    <property type="entry name" value="FBOX"/>
    <property type="match status" value="1"/>
</dbReference>
<proteinExistence type="predicted"/>
<dbReference type="PANTHER" id="PTHR12874">
    <property type="entry name" value="F-BOX ONLY PROTEIN 48-RELATED"/>
    <property type="match status" value="1"/>
</dbReference>
<evidence type="ECO:0000256" key="1">
    <source>
        <dbReference type="ARBA" id="ARBA00022786"/>
    </source>
</evidence>
<dbReference type="SUPFAM" id="SSF81383">
    <property type="entry name" value="F-box domain"/>
    <property type="match status" value="1"/>
</dbReference>
<dbReference type="EMBL" id="VOIH02000005">
    <property type="protein sequence ID" value="KAF3447624.1"/>
    <property type="molecule type" value="Genomic_DNA"/>
</dbReference>
<evidence type="ECO:0000313" key="4">
    <source>
        <dbReference type="EMBL" id="KAF3447624.1"/>
    </source>
</evidence>
<dbReference type="GO" id="GO:0019005">
    <property type="term" value="C:SCF ubiquitin ligase complex"/>
    <property type="evidence" value="ECO:0007669"/>
    <property type="project" value="UniProtKB-UniRule"/>
</dbReference>
<dbReference type="PROSITE" id="PS50181">
    <property type="entry name" value="FBOX"/>
    <property type="match status" value="1"/>
</dbReference>
<dbReference type="GO" id="GO:0031146">
    <property type="term" value="P:SCF-dependent proteasomal ubiquitin-dependent protein catabolic process"/>
    <property type="evidence" value="ECO:0007669"/>
    <property type="project" value="UniProtKB-UniRule"/>
</dbReference>
<comment type="caution">
    <text evidence="4">The sequence shown here is derived from an EMBL/GenBank/DDBJ whole genome shotgun (WGS) entry which is preliminary data.</text>
</comment>
<dbReference type="Proteomes" id="UP000796880">
    <property type="component" value="Unassembled WGS sequence"/>
</dbReference>
<keyword evidence="5" id="KW-1185">Reference proteome</keyword>
<dbReference type="Pfam" id="PF00646">
    <property type="entry name" value="F-box"/>
    <property type="match status" value="1"/>
</dbReference>
<dbReference type="Gene3D" id="1.20.1280.50">
    <property type="match status" value="1"/>
</dbReference>